<feature type="domain" description="DUF7094" evidence="4">
    <location>
        <begin position="220"/>
        <end position="324"/>
    </location>
</feature>
<name>A0A1H1I9M2_NATTX</name>
<evidence type="ECO:0000256" key="1">
    <source>
        <dbReference type="SAM" id="Coils"/>
    </source>
</evidence>
<proteinExistence type="predicted"/>
<organism evidence="6 7">
    <name type="scientific">Natronobacterium texcoconense</name>
    <dbReference type="NCBI Taxonomy" id="1095778"/>
    <lineage>
        <taxon>Archaea</taxon>
        <taxon>Methanobacteriati</taxon>
        <taxon>Methanobacteriota</taxon>
        <taxon>Stenosarchaea group</taxon>
        <taxon>Halobacteria</taxon>
        <taxon>Halobacteriales</taxon>
        <taxon>Natrialbaceae</taxon>
        <taxon>Natronobacterium</taxon>
    </lineage>
</organism>
<dbReference type="STRING" id="1095778.SAMN04489842_3339"/>
<keyword evidence="7" id="KW-1185">Reference proteome</keyword>
<keyword evidence="1" id="KW-0175">Coiled coil</keyword>
<dbReference type="InterPro" id="IPR056397">
    <property type="entry name" value="Fn3_arc"/>
</dbReference>
<dbReference type="OrthoDB" id="201701at2157"/>
<feature type="compositionally biased region" description="Polar residues" evidence="2">
    <location>
        <begin position="41"/>
        <end position="59"/>
    </location>
</feature>
<feature type="domain" description="Fibronectin-III type-like" evidence="3">
    <location>
        <begin position="329"/>
        <end position="412"/>
    </location>
</feature>
<feature type="region of interest" description="Disordered" evidence="2">
    <location>
        <begin position="41"/>
        <end position="63"/>
    </location>
</feature>
<evidence type="ECO:0000313" key="6">
    <source>
        <dbReference type="EMBL" id="SDR34391.1"/>
    </source>
</evidence>
<evidence type="ECO:0000256" key="2">
    <source>
        <dbReference type="SAM" id="MobiDB-lite"/>
    </source>
</evidence>
<dbReference type="InterPro" id="IPR055520">
    <property type="entry name" value="DUF7094"/>
</dbReference>
<dbReference type="Proteomes" id="UP000198848">
    <property type="component" value="Unassembled WGS sequence"/>
</dbReference>
<feature type="coiled-coil region" evidence="1">
    <location>
        <begin position="110"/>
        <end position="172"/>
    </location>
</feature>
<dbReference type="EMBL" id="FNLC01000004">
    <property type="protein sequence ID" value="SDR34391.1"/>
    <property type="molecule type" value="Genomic_DNA"/>
</dbReference>
<reference evidence="7" key="1">
    <citation type="submission" date="2016-10" db="EMBL/GenBank/DDBJ databases">
        <authorList>
            <person name="Varghese N."/>
            <person name="Submissions S."/>
        </authorList>
    </citation>
    <scope>NUCLEOTIDE SEQUENCE [LARGE SCALE GENOMIC DNA]</scope>
    <source>
        <strain evidence="7">DSM 24767</strain>
    </source>
</reference>
<evidence type="ECO:0000259" key="5">
    <source>
        <dbReference type="Pfam" id="PF23379"/>
    </source>
</evidence>
<evidence type="ECO:0000313" key="7">
    <source>
        <dbReference type="Proteomes" id="UP000198848"/>
    </source>
</evidence>
<sequence>MKGVTPVFLALLLVCSLPAIALVAADPGSEARSQFDESVQPTVAQQSDPVNTVNTTNRLSLPGDPETEYAEYGSDLGIALASSDDALRIDHEVFALSEREFDQANMTEQATMVEAAHERIQERIDDLEEREREAVRAHANDEQTTAELTQTLLRNYHEADELETTLNQLESRAERIPGYSLPSDELRADRDALSAYQTQPRTGLDIASETADADQQYEYVIQTTEEGYSLATIEGDVYLLETARFDNRDTTEPDQFSGFEHIDRANELYPWAADDTPPSRLHGDTRGFYWLEYSHAQGNLEVYLDAGTGDVYREIQELSISSLPVTDQNSWANESLEMSVNQTAANGPVEVTVTDEETGDPVPATVSIEDLENEETDLIELGETDPEDGTLRFVPPTGDFEITAETATNTVNGTVSSTG</sequence>
<feature type="domain" description="DUF7096" evidence="5">
    <location>
        <begin position="1"/>
        <end position="210"/>
    </location>
</feature>
<dbReference type="Pfam" id="PF23374">
    <property type="entry name" value="Fn3_arc"/>
    <property type="match status" value="1"/>
</dbReference>
<dbReference type="AlphaFoldDB" id="A0A1H1I9M2"/>
<dbReference type="InterPro" id="IPR055522">
    <property type="entry name" value="DUF7096"/>
</dbReference>
<dbReference type="Pfam" id="PF23375">
    <property type="entry name" value="DUF7094"/>
    <property type="match status" value="1"/>
</dbReference>
<accession>A0A1H1I9M2</accession>
<protein>
    <submittedName>
        <fullName evidence="6">Uncharacterized protein</fullName>
    </submittedName>
</protein>
<evidence type="ECO:0000259" key="3">
    <source>
        <dbReference type="Pfam" id="PF23374"/>
    </source>
</evidence>
<dbReference type="Pfam" id="PF23379">
    <property type="entry name" value="DUF7096"/>
    <property type="match status" value="1"/>
</dbReference>
<gene>
    <name evidence="6" type="ORF">SAMN04489842_3339</name>
</gene>
<dbReference type="RefSeq" id="WP_090384262.1">
    <property type="nucleotide sequence ID" value="NZ_FNLC01000004.1"/>
</dbReference>
<evidence type="ECO:0000259" key="4">
    <source>
        <dbReference type="Pfam" id="PF23375"/>
    </source>
</evidence>